<keyword evidence="3" id="KW-1185">Reference proteome</keyword>
<feature type="compositionally biased region" description="Low complexity" evidence="1">
    <location>
        <begin position="125"/>
        <end position="150"/>
    </location>
</feature>
<evidence type="ECO:0000313" key="3">
    <source>
        <dbReference type="Proteomes" id="UP001363151"/>
    </source>
</evidence>
<comment type="caution">
    <text evidence="2">The sequence shown here is derived from an EMBL/GenBank/DDBJ whole genome shotgun (WGS) entry which is preliminary data.</text>
</comment>
<feature type="compositionally biased region" description="Low complexity" evidence="1">
    <location>
        <begin position="89"/>
        <end position="107"/>
    </location>
</feature>
<protein>
    <submittedName>
        <fullName evidence="2">Uncharacterized protein</fullName>
    </submittedName>
</protein>
<evidence type="ECO:0000313" key="2">
    <source>
        <dbReference type="EMBL" id="KAK7237498.1"/>
    </source>
</evidence>
<feature type="compositionally biased region" description="Basic and acidic residues" evidence="1">
    <location>
        <begin position="56"/>
        <end position="68"/>
    </location>
</feature>
<dbReference type="EMBL" id="JBBJCI010000250">
    <property type="protein sequence ID" value="KAK7237498.1"/>
    <property type="molecule type" value="Genomic_DNA"/>
</dbReference>
<gene>
    <name evidence="2" type="ORF">SO694_00094013</name>
</gene>
<reference evidence="2 3" key="1">
    <citation type="submission" date="2024-03" db="EMBL/GenBank/DDBJ databases">
        <title>Aureococcus anophagefferens CCMP1851 and Kratosvirus quantuckense: Draft genome of a second virus-susceptible host strain in the model system.</title>
        <authorList>
            <person name="Chase E."/>
            <person name="Truchon A.R."/>
            <person name="Schepens W."/>
            <person name="Wilhelm S.W."/>
        </authorList>
    </citation>
    <scope>NUCLEOTIDE SEQUENCE [LARGE SCALE GENOMIC DNA]</scope>
    <source>
        <strain evidence="2 3">CCMP1851</strain>
    </source>
</reference>
<feature type="compositionally biased region" description="Basic and acidic residues" evidence="1">
    <location>
        <begin position="18"/>
        <end position="27"/>
    </location>
</feature>
<feature type="region of interest" description="Disordered" evidence="1">
    <location>
        <begin position="83"/>
        <end position="112"/>
    </location>
</feature>
<organism evidence="2 3">
    <name type="scientific">Aureococcus anophagefferens</name>
    <name type="common">Harmful bloom alga</name>
    <dbReference type="NCBI Taxonomy" id="44056"/>
    <lineage>
        <taxon>Eukaryota</taxon>
        <taxon>Sar</taxon>
        <taxon>Stramenopiles</taxon>
        <taxon>Ochrophyta</taxon>
        <taxon>Pelagophyceae</taxon>
        <taxon>Pelagomonadales</taxon>
        <taxon>Pelagomonadaceae</taxon>
        <taxon>Aureococcus</taxon>
    </lineage>
</organism>
<name>A0ABR1FSJ4_AURAN</name>
<sequence length="185" mass="19422">MGEVVLATEENIDQQIMHTDHEAKKGGGDGGARAAGDRCAAVAAPAAPRPLGHGGADARDRAREDRAARPRALLCGARRWRARRRPRALRAAPRARPAAAIAASAPRSARDRWTWTTWRATVSRSVRRAAAAQAARPGAPGSGGAAAAARRPPPPDSDAAPERRAVRGGGRGRRRGRAPRAERAA</sequence>
<feature type="compositionally biased region" description="Low complexity" evidence="1">
    <location>
        <begin position="34"/>
        <end position="46"/>
    </location>
</feature>
<evidence type="ECO:0000256" key="1">
    <source>
        <dbReference type="SAM" id="MobiDB-lite"/>
    </source>
</evidence>
<feature type="region of interest" description="Disordered" evidence="1">
    <location>
        <begin position="125"/>
        <end position="185"/>
    </location>
</feature>
<dbReference type="Proteomes" id="UP001363151">
    <property type="component" value="Unassembled WGS sequence"/>
</dbReference>
<proteinExistence type="predicted"/>
<accession>A0ABR1FSJ4</accession>
<feature type="region of interest" description="Disordered" evidence="1">
    <location>
        <begin position="1"/>
        <end position="70"/>
    </location>
</feature>